<accession>A0AAD6Y635</accession>
<reference evidence="1" key="1">
    <citation type="submission" date="2023-03" db="EMBL/GenBank/DDBJ databases">
        <title>Massive genome expansion in bonnet fungi (Mycena s.s.) driven by repeated elements and novel gene families across ecological guilds.</title>
        <authorList>
            <consortium name="Lawrence Berkeley National Laboratory"/>
            <person name="Harder C.B."/>
            <person name="Miyauchi S."/>
            <person name="Viragh M."/>
            <person name="Kuo A."/>
            <person name="Thoen E."/>
            <person name="Andreopoulos B."/>
            <person name="Lu D."/>
            <person name="Skrede I."/>
            <person name="Drula E."/>
            <person name="Henrissat B."/>
            <person name="Morin E."/>
            <person name="Kohler A."/>
            <person name="Barry K."/>
            <person name="LaButti K."/>
            <person name="Morin E."/>
            <person name="Salamov A."/>
            <person name="Lipzen A."/>
            <person name="Mereny Z."/>
            <person name="Hegedus B."/>
            <person name="Baldrian P."/>
            <person name="Stursova M."/>
            <person name="Weitz H."/>
            <person name="Taylor A."/>
            <person name="Grigoriev I.V."/>
            <person name="Nagy L.G."/>
            <person name="Martin F."/>
            <person name="Kauserud H."/>
        </authorList>
    </citation>
    <scope>NUCLEOTIDE SEQUENCE</scope>
    <source>
        <strain evidence="1">9144</strain>
    </source>
</reference>
<proteinExistence type="predicted"/>
<sequence length="158" mass="17147">MAQPTTSDLGVTQARTRVHRHSNRRLRAEHVQNMCSSSQKDIMCPHMAMACTCLAGTLIADPPANIMGTCKYHLDCVHLKSVVQDYSCLAADLDDASDTVVELGQVLGDPATKHRGYFLMGTDQGEFWGIGGHITSTGTQTRLGLGFTSEPHLSNFRG</sequence>
<evidence type="ECO:0000313" key="1">
    <source>
        <dbReference type="EMBL" id="KAJ7195895.1"/>
    </source>
</evidence>
<gene>
    <name evidence="1" type="ORF">GGX14DRAFT_403629</name>
</gene>
<dbReference type="EMBL" id="JARJCW010000087">
    <property type="protein sequence ID" value="KAJ7195895.1"/>
    <property type="molecule type" value="Genomic_DNA"/>
</dbReference>
<evidence type="ECO:0000313" key="2">
    <source>
        <dbReference type="Proteomes" id="UP001219525"/>
    </source>
</evidence>
<name>A0AAD6Y635_9AGAR</name>
<dbReference type="Proteomes" id="UP001219525">
    <property type="component" value="Unassembled WGS sequence"/>
</dbReference>
<dbReference type="AlphaFoldDB" id="A0AAD6Y635"/>
<organism evidence="1 2">
    <name type="scientific">Mycena pura</name>
    <dbReference type="NCBI Taxonomy" id="153505"/>
    <lineage>
        <taxon>Eukaryota</taxon>
        <taxon>Fungi</taxon>
        <taxon>Dikarya</taxon>
        <taxon>Basidiomycota</taxon>
        <taxon>Agaricomycotina</taxon>
        <taxon>Agaricomycetes</taxon>
        <taxon>Agaricomycetidae</taxon>
        <taxon>Agaricales</taxon>
        <taxon>Marasmiineae</taxon>
        <taxon>Mycenaceae</taxon>
        <taxon>Mycena</taxon>
    </lineage>
</organism>
<protein>
    <submittedName>
        <fullName evidence="1">Uncharacterized protein</fullName>
    </submittedName>
</protein>
<keyword evidence="2" id="KW-1185">Reference proteome</keyword>
<comment type="caution">
    <text evidence="1">The sequence shown here is derived from an EMBL/GenBank/DDBJ whole genome shotgun (WGS) entry which is preliminary data.</text>
</comment>